<accession>A0A2T7E9X4</accession>
<protein>
    <submittedName>
        <fullName evidence="2">Uncharacterized protein</fullName>
    </submittedName>
</protein>
<feature type="compositionally biased region" description="Basic and acidic residues" evidence="1">
    <location>
        <begin position="104"/>
        <end position="114"/>
    </location>
</feature>
<feature type="region of interest" description="Disordered" evidence="1">
    <location>
        <begin position="1"/>
        <end position="37"/>
    </location>
</feature>
<feature type="region of interest" description="Disordered" evidence="1">
    <location>
        <begin position="74"/>
        <end position="114"/>
    </location>
</feature>
<evidence type="ECO:0000313" key="3">
    <source>
        <dbReference type="Proteomes" id="UP000244336"/>
    </source>
</evidence>
<feature type="compositionally biased region" description="Pro residues" evidence="1">
    <location>
        <begin position="1"/>
        <end position="10"/>
    </location>
</feature>
<dbReference type="Gramene" id="PUZ64616">
    <property type="protein sequence ID" value="PUZ64616"/>
    <property type="gene ID" value="GQ55_3G156500"/>
</dbReference>
<evidence type="ECO:0000313" key="2">
    <source>
        <dbReference type="EMBL" id="PUZ64616.1"/>
    </source>
</evidence>
<gene>
    <name evidence="2" type="ORF">GQ55_3G156500</name>
</gene>
<reference evidence="2 3" key="1">
    <citation type="submission" date="2018-04" db="EMBL/GenBank/DDBJ databases">
        <title>WGS assembly of Panicum hallii var. hallii HAL2.</title>
        <authorList>
            <person name="Lovell J."/>
            <person name="Jenkins J."/>
            <person name="Lowry D."/>
            <person name="Mamidi S."/>
            <person name="Sreedasyam A."/>
            <person name="Weng X."/>
            <person name="Barry K."/>
            <person name="Bonette J."/>
            <person name="Campitelli B."/>
            <person name="Daum C."/>
            <person name="Gordon S."/>
            <person name="Gould B."/>
            <person name="Lipzen A."/>
            <person name="MacQueen A."/>
            <person name="Palacio-Mejia J."/>
            <person name="Plott C."/>
            <person name="Shakirov E."/>
            <person name="Shu S."/>
            <person name="Yoshinaga Y."/>
            <person name="Zane M."/>
            <person name="Rokhsar D."/>
            <person name="Grimwood J."/>
            <person name="Schmutz J."/>
            <person name="Juenger T."/>
        </authorList>
    </citation>
    <scope>NUCLEOTIDE SEQUENCE [LARGE SCALE GENOMIC DNA]</scope>
    <source>
        <strain evidence="3">cv. HAL2</strain>
    </source>
</reference>
<proteinExistence type="predicted"/>
<dbReference type="Proteomes" id="UP000244336">
    <property type="component" value="Chromosome 3"/>
</dbReference>
<sequence length="186" mass="20273">MACPLPSPPVPERERRNQGETTARAPPLCRQRERRPKERVALAVSRPMIRSASPIPPSPALLGAAVSVWGVRPAASPSASLPPRRKFHRARLDASRRTRTPRRSGADACDRSAEKPREPHVWVAPYAHVVWARLLGLLVGHPSGAASPAATRSQLALHNLYHTTSLSRLETSSPIRGRSAACPRLI</sequence>
<keyword evidence="3" id="KW-1185">Reference proteome</keyword>
<name>A0A2T7E9X4_9POAL</name>
<dbReference type="AlphaFoldDB" id="A0A2T7E9X4"/>
<evidence type="ECO:0000256" key="1">
    <source>
        <dbReference type="SAM" id="MobiDB-lite"/>
    </source>
</evidence>
<dbReference type="EMBL" id="CM009751">
    <property type="protein sequence ID" value="PUZ64616.1"/>
    <property type="molecule type" value="Genomic_DNA"/>
</dbReference>
<organism evidence="2 3">
    <name type="scientific">Panicum hallii var. hallii</name>
    <dbReference type="NCBI Taxonomy" id="1504633"/>
    <lineage>
        <taxon>Eukaryota</taxon>
        <taxon>Viridiplantae</taxon>
        <taxon>Streptophyta</taxon>
        <taxon>Embryophyta</taxon>
        <taxon>Tracheophyta</taxon>
        <taxon>Spermatophyta</taxon>
        <taxon>Magnoliopsida</taxon>
        <taxon>Liliopsida</taxon>
        <taxon>Poales</taxon>
        <taxon>Poaceae</taxon>
        <taxon>PACMAD clade</taxon>
        <taxon>Panicoideae</taxon>
        <taxon>Panicodae</taxon>
        <taxon>Paniceae</taxon>
        <taxon>Panicinae</taxon>
        <taxon>Panicum</taxon>
        <taxon>Panicum sect. Panicum</taxon>
    </lineage>
</organism>